<dbReference type="EMBL" id="JX515788">
    <property type="protein sequence ID" value="AFX59771.1"/>
    <property type="molecule type" value="Genomic_DNA"/>
</dbReference>
<evidence type="ECO:0000313" key="1">
    <source>
        <dbReference type="EMBL" id="AFX59771.1"/>
    </source>
</evidence>
<dbReference type="EMBL" id="MF768985">
    <property type="protein sequence ID" value="ATU83645.1"/>
    <property type="molecule type" value="Genomic_DNA"/>
</dbReference>
<accession>K7WDD8</accession>
<gene>
    <name evidence="1" type="ORF">wssv_03940</name>
</gene>
<evidence type="ECO:0000313" key="3">
    <source>
        <dbReference type="Proteomes" id="UP000277283"/>
    </source>
</evidence>
<dbReference type="Proteomes" id="UP000277283">
    <property type="component" value="Segment"/>
</dbReference>
<reference evidence="1" key="1">
    <citation type="submission" date="2012-08" db="EMBL/GenBank/DDBJ databases">
        <title>Cassytha pubescens and C. glabella (Lauraceae) are not disjunctly distributed between Australia and the Ryukyu Archipelago of Japan - evidence from morphological and molecular data.</title>
        <authorList>
            <person name="Kokubugata G."/>
            <person name="Nakamura K."/>
            <person name="Forster P.I."/>
            <person name="Wilson G.W."/>
            <person name="Holland A.E."/>
            <person name="Hirayama Y."/>
            <person name="Yokota M."/>
        </authorList>
    </citation>
    <scope>NUCLEOTIDE SEQUENCE</scope>
    <source>
        <strain evidence="1">K-LV1</strain>
    </source>
</reference>
<evidence type="ECO:0000313" key="2">
    <source>
        <dbReference type="EMBL" id="ATU83645.1"/>
    </source>
</evidence>
<proteinExistence type="predicted"/>
<reference evidence="2" key="3">
    <citation type="journal article" date="2018" name="Aquaculture">
        <title>Complete genome sequence of a white spot syndrome virus associated with a disease incursion in Australia.</title>
        <authorList>
            <person name="Oakey J."/>
            <person name="Smith C.S."/>
        </authorList>
    </citation>
    <scope>NUCLEOTIDE SEQUENCE [LARGE SCALE GENOMIC DNA]</scope>
    <source>
        <strain evidence="2">WSSV-AU</strain>
    </source>
</reference>
<organism evidence="1 3">
    <name type="scientific">White spot syndrome virus</name>
    <dbReference type="NCBI Taxonomy" id="342409"/>
    <lineage>
        <taxon>Viruses</taxon>
        <taxon>Viruses incertae sedis</taxon>
        <taxon>Naldaviricetes</taxon>
        <taxon>Nimaviridae</taxon>
        <taxon>Whispovirus</taxon>
    </lineage>
</organism>
<sequence>MKLMEFLKERGLQILLSREDLQLARTLYLLNWNMMDLKQTCTTSRASPSSVEYKRRDASANATHSFSSSNHGWSCRARHWTHVCGQVYLPEKHIPTRKWRQ</sequence>
<protein>
    <submittedName>
        <fullName evidence="2">ORF422</fullName>
    </submittedName>
    <submittedName>
        <fullName evidence="1">Wsv394</fullName>
    </submittedName>
</protein>
<name>K7WDD8_9VIRU</name>
<dbReference type="Proteomes" id="UP000267516">
    <property type="component" value="Segment"/>
</dbReference>
<reference evidence="3" key="2">
    <citation type="submission" date="2012-08" db="EMBL/GenBank/DDBJ databases">
        <authorList>
            <person name="Choi T.-J."/>
        </authorList>
    </citation>
    <scope>NUCLEOTIDE SEQUENCE [LARGE SCALE GENOMIC DNA]</scope>
    <source>
        <strain evidence="3">K-LV1</strain>
    </source>
</reference>